<dbReference type="SUPFAM" id="SSF117281">
    <property type="entry name" value="Kelch motif"/>
    <property type="match status" value="1"/>
</dbReference>
<organism evidence="1 2">
    <name type="scientific">Hyalangium minutum</name>
    <dbReference type="NCBI Taxonomy" id="394096"/>
    <lineage>
        <taxon>Bacteria</taxon>
        <taxon>Pseudomonadati</taxon>
        <taxon>Myxococcota</taxon>
        <taxon>Myxococcia</taxon>
        <taxon>Myxococcales</taxon>
        <taxon>Cystobacterineae</taxon>
        <taxon>Archangiaceae</taxon>
        <taxon>Hyalangium</taxon>
    </lineage>
</organism>
<dbReference type="InterPro" id="IPR006652">
    <property type="entry name" value="Kelch_1"/>
</dbReference>
<dbReference type="InterPro" id="IPR037293">
    <property type="entry name" value="Gal_Oxidase_central_sf"/>
</dbReference>
<dbReference type="Pfam" id="PF24681">
    <property type="entry name" value="Kelch_KLHDC2_KLHL20_DRC7"/>
    <property type="match status" value="1"/>
</dbReference>
<dbReference type="Gene3D" id="2.130.10.80">
    <property type="entry name" value="Galactose oxidase/kelch, beta-propeller"/>
    <property type="match status" value="7"/>
</dbReference>
<name>A0A085WX20_9BACT</name>
<reference evidence="1 2" key="1">
    <citation type="submission" date="2014-04" db="EMBL/GenBank/DDBJ databases">
        <title>Genome assembly of Hyalangium minutum DSM 14724.</title>
        <authorList>
            <person name="Sharma G."/>
            <person name="Subramanian S."/>
        </authorList>
    </citation>
    <scope>NUCLEOTIDE SEQUENCE [LARGE SCALE GENOMIC DNA]</scope>
    <source>
        <strain evidence="1 2">DSM 14724</strain>
    </source>
</reference>
<protein>
    <recommendedName>
        <fullName evidence="3">High-affinity leucine-specific transport system, periplasmic binding protein LivK</fullName>
    </recommendedName>
</protein>
<dbReference type="STRING" id="394096.DB31_0495"/>
<dbReference type="SMART" id="SM00612">
    <property type="entry name" value="Kelch"/>
    <property type="match status" value="11"/>
</dbReference>
<accession>A0A085WX20</accession>
<dbReference type="PANTHER" id="PTHR45632">
    <property type="entry name" value="LD33804P"/>
    <property type="match status" value="1"/>
</dbReference>
<keyword evidence="2" id="KW-1185">Reference proteome</keyword>
<dbReference type="PATRIC" id="fig|394096.3.peg.490"/>
<sequence>MDKQGPFVQLGCPIPAGGNMLRTFVSLMAAALVLVLGSCSPSSERSPGEATAHRQSSRLVAAGWEMPASLSSARSGHTTTLLPSGKVLVAGGDGSSGPQAHAELYDPVTNAWGSTGSLAQARKNHTATLLPSGKVLIVGGEGPNGALTSAELYDAATGSWATIGSLVEARGSHTATLLASGQVLVVGGVGASSALNSAELYDPVTGSWSVTGSLTQARSDATAALLASGQVLVTGGAGPNGALASAELYDPATSAWSATGALAQARSGATATLLPSGKVFVAGGVGPNGALARTELYDPVTGSWADAVSLAQARFHATATLLPSGRVLVAGGADSSGALTSAELYDPSSGYWASSVSLFQARALHTATLLPSGKVLVVGGTGTSGALASAELYNPAAGSGTSTLVPGSYNGKKAALLPSGKVLVLGGYGYYSINSKLYDPANGSWTDTGPFTPARDDYTMTLLPSGQVLVVGGRNDSGYTTSAKLYDPATHRWADTGSLAQARAYHTATLLPSGTVLIAGGVNNSGNLNSVELYDPVTGTWANTGSLAQARSKHAAALLPSGKVLVVCGQGASSSGYLSSAEVYDPGSGSWTVTGSLALPRFLATATLLPSGKVLVAGGYNGGTRVEVYDPATGSWTDIAPLRKDRFGNRATLLPSGKVLVVGGYSPSPEPIHEVYDPATGSWTDTASLSQGRSFAMVTLLPSGQVLVMGGDQDTVELYDDTGSNPLWRPGIVSVSASAPLIPGASFTVNGSLLRGISEASGGSSRSSASDFPFLTLLDIERGTLAVLPSQGFSSTHVTSTVPPTPPGQYLLSVTVNGLTSAKVIEIAAAPDTVPPTVTLTAPGEGATLRGIVTLTATALDNVAVTRVEFYDGATLLGTDTAAPFSFSWDARTAGNGAHSLTVKAYDAGGQSATSPGVNVTVDNDLIAPTVSISAPAAGAAVTGTLTVTAMATDDQGVARVELYEGSTLLATGTTSPYAYSWNTRTGPNGDRTLTAKAYDAGGNVATAQVTVTANNDFTPPTVTLTAPTEGATLSGTVLLTATASDTSGISQVEFFLGPILVGTDSTAPYSFSYNTRGRLNGAWSLTAKAYDTLNNVGTSAAVNVTLDNDYTPPTVMLTAPGQGATLTGTVVLTATASDPSGISRMDFFVGSTQVGSATTAPYSFSYDTRLLPNGAKTLTAKAYDTLFNLGTSATVNVTFDNDLTPPTVTLTAPRQGATVSGNLVFTATASDTSGISKVDFFVDTFQVGTATTAPYSFGYNTRNLPNGAKTLTAKAYDTLNNVGTSAAVSVTFNNDLTPPTATLTAPVEGATLKGTVTLSATATDNVAVTRVEFYDGATLLGTDTASPYSFSWATRTAGNGAHSLTVKAYDALGQSSTSPGVNVTVDNDLIAPTVSISAPVEGATVTGTLTVTATATDNLGVTRVDFYEGSTLLGTDTSSPYAYNWNTRAGANGDRTLTAKAYDAGGNVGTAEVRVNADNDFTPPTVTLTAPAEGAPLKGTVVFTATASDNLAVTRVLFFIGTTQVGSDTTAPYSFSYNTRLLPNGAKVLTATAYDAVNNMGTSAPVNVTFENDFTPPTVTLTAPAEGETLSGTAVLTATASDPAGIARVDFFVGTTAVGSDATAPYSFSYNTRLLPNGAKVLTAKAYDTLNNLGTSAPVNATFENDFTPPTVTLTAPAEGETLTGTVVFTATASDAAGISKVVYFAGTTQVGTATTAPYSFSYNTRLLVNGSKVLTAKAYDTLNNIGTSAPVNVIFDNDLTPPTTSITSPASGSTVTGVVQIDAIASDDRGTITKVEFYQGSLLLGSVTTAPYTWSWDTTKVSIGNTTLRSRAYDGAGNSVYSTAVTVTVTR</sequence>
<evidence type="ECO:0000313" key="1">
    <source>
        <dbReference type="EMBL" id="KFE72233.1"/>
    </source>
</evidence>
<proteinExistence type="predicted"/>
<dbReference type="Proteomes" id="UP000028725">
    <property type="component" value="Unassembled WGS sequence"/>
</dbReference>
<dbReference type="Pfam" id="PF01344">
    <property type="entry name" value="Kelch_1"/>
    <property type="match status" value="1"/>
</dbReference>
<dbReference type="Gene3D" id="2.120.10.80">
    <property type="entry name" value="Kelch-type beta propeller"/>
    <property type="match status" value="1"/>
</dbReference>
<dbReference type="EMBL" id="JMCB01000001">
    <property type="protein sequence ID" value="KFE72233.1"/>
    <property type="molecule type" value="Genomic_DNA"/>
</dbReference>
<comment type="caution">
    <text evidence="1">The sequence shown here is derived from an EMBL/GenBank/DDBJ whole genome shotgun (WGS) entry which is preliminary data.</text>
</comment>
<dbReference type="InterPro" id="IPR013783">
    <property type="entry name" value="Ig-like_fold"/>
</dbReference>
<gene>
    <name evidence="1" type="ORF">DB31_0495</name>
</gene>
<dbReference type="Pfam" id="PF17957">
    <property type="entry name" value="Big_7"/>
    <property type="match status" value="11"/>
</dbReference>
<evidence type="ECO:0008006" key="3">
    <source>
        <dbReference type="Google" id="ProtNLM"/>
    </source>
</evidence>
<evidence type="ECO:0000313" key="2">
    <source>
        <dbReference type="Proteomes" id="UP000028725"/>
    </source>
</evidence>
<dbReference type="InterPro" id="IPR015915">
    <property type="entry name" value="Kelch-typ_b-propeller"/>
</dbReference>
<dbReference type="SUPFAM" id="SSF50965">
    <property type="entry name" value="Galactose oxidase, central domain"/>
    <property type="match status" value="2"/>
</dbReference>
<dbReference type="InterPro" id="IPR011043">
    <property type="entry name" value="Gal_Oxase/kelch_b-propeller"/>
</dbReference>
<dbReference type="Gene3D" id="2.60.40.10">
    <property type="entry name" value="Immunoglobulins"/>
    <property type="match status" value="11"/>
</dbReference>
<dbReference type="PANTHER" id="PTHR45632:SF17">
    <property type="entry name" value="KELCH-LIKE PROTEIN 31"/>
    <property type="match status" value="1"/>
</dbReference>